<evidence type="ECO:0000313" key="6">
    <source>
        <dbReference type="EMBL" id="AEH51593.1"/>
    </source>
</evidence>
<dbReference type="InterPro" id="IPR009049">
    <property type="entry name" value="Argininosuccinate_lyase"/>
</dbReference>
<comment type="pathway">
    <text evidence="1">Amino-acid biosynthesis; L-arginine biosynthesis; L-arginine from L-ornithine and carbamoyl phosphate: step 3/3.</text>
</comment>
<dbReference type="EC" id="4.3.2.1" evidence="2 4"/>
<evidence type="ECO:0000256" key="1">
    <source>
        <dbReference type="ARBA" id="ARBA00004941"/>
    </source>
</evidence>
<dbReference type="PANTHER" id="PTHR43814">
    <property type="entry name" value="ARGININOSUCCINATE LYASE"/>
    <property type="match status" value="1"/>
</dbReference>
<dbReference type="OrthoDB" id="9769623at2"/>
<dbReference type="STRING" id="688269.Theth_1540"/>
<dbReference type="Pfam" id="PF00206">
    <property type="entry name" value="Lyase_1"/>
    <property type="match status" value="1"/>
</dbReference>
<dbReference type="HOGENOM" id="CLU_027272_2_0_0"/>
<dbReference type="GO" id="GO:0005829">
    <property type="term" value="C:cytosol"/>
    <property type="evidence" value="ECO:0007669"/>
    <property type="project" value="TreeGrafter"/>
</dbReference>
<dbReference type="InterPro" id="IPR020557">
    <property type="entry name" value="Fumarate_lyase_CS"/>
</dbReference>
<dbReference type="GO" id="GO:0042450">
    <property type="term" value="P:L-arginine biosynthetic process via ornithine"/>
    <property type="evidence" value="ECO:0007669"/>
    <property type="project" value="UniProtKB-UniRule"/>
</dbReference>
<evidence type="ECO:0000259" key="5">
    <source>
        <dbReference type="Pfam" id="PF00206"/>
    </source>
</evidence>
<proteinExistence type="predicted"/>
<dbReference type="NCBIfam" id="TIGR00838">
    <property type="entry name" value="argH"/>
    <property type="match status" value="1"/>
</dbReference>
<dbReference type="GO" id="GO:0004056">
    <property type="term" value="F:argininosuccinate lyase activity"/>
    <property type="evidence" value="ECO:0007669"/>
    <property type="project" value="UniProtKB-UniRule"/>
</dbReference>
<dbReference type="InterPro" id="IPR000362">
    <property type="entry name" value="Fumarate_lyase_fam"/>
</dbReference>
<gene>
    <name evidence="6" type="ORF">Theth_1540</name>
</gene>
<dbReference type="eggNOG" id="COG0165">
    <property type="taxonomic scope" value="Bacteria"/>
</dbReference>
<dbReference type="UniPathway" id="UPA00068">
    <property type="reaction ID" value="UER00114"/>
</dbReference>
<organism evidence="6 7">
    <name type="scientific">Pseudothermotoga thermarum DSM 5069</name>
    <dbReference type="NCBI Taxonomy" id="688269"/>
    <lineage>
        <taxon>Bacteria</taxon>
        <taxon>Thermotogati</taxon>
        <taxon>Thermotogota</taxon>
        <taxon>Thermotogae</taxon>
        <taxon>Thermotogales</taxon>
        <taxon>Thermotogaceae</taxon>
        <taxon>Pseudothermotoga</taxon>
    </lineage>
</organism>
<evidence type="ECO:0000256" key="4">
    <source>
        <dbReference type="NCBIfam" id="TIGR00838"/>
    </source>
</evidence>
<evidence type="ECO:0000256" key="2">
    <source>
        <dbReference type="ARBA" id="ARBA00012338"/>
    </source>
</evidence>
<dbReference type="Proteomes" id="UP000006804">
    <property type="component" value="Chromosome"/>
</dbReference>
<protein>
    <recommendedName>
        <fullName evidence="2 4">Argininosuccinate lyase</fullName>
        <ecNumber evidence="2 4">4.3.2.1</ecNumber>
    </recommendedName>
</protein>
<dbReference type="InterPro" id="IPR008948">
    <property type="entry name" value="L-Aspartase-like"/>
</dbReference>
<keyword evidence="3" id="KW-0055">Arginine biosynthesis</keyword>
<dbReference type="EMBL" id="CP002351">
    <property type="protein sequence ID" value="AEH51593.1"/>
    <property type="molecule type" value="Genomic_DNA"/>
</dbReference>
<dbReference type="AlphaFoldDB" id="F7YU11"/>
<keyword evidence="7" id="KW-1185">Reference proteome</keyword>
<dbReference type="Gene3D" id="1.10.275.10">
    <property type="entry name" value="Fumarase/aspartase (N-terminal domain)"/>
    <property type="match status" value="1"/>
</dbReference>
<dbReference type="RefSeq" id="WP_013932805.1">
    <property type="nucleotide sequence ID" value="NC_015707.1"/>
</dbReference>
<sequence>MSEKLWDKGYQLDSLIEDFTVGEDYLLDMKLIEYDILASIAHARMLQKKNLLTVEEFSAIENALKKLLNLVEAGKFEIKKEQEDCHTAIENFLVQEIGEIGKKIHTARSRNDQVLTAIRLYQKDELMQIYSLIKDLQKSLKKFAKKYRSVQFAGYTHTRKAMPTNFEIYAYAFVDALQDDLKLLKAIYEIIDQCPLGTGAGYGVPIEVDREFTAKELGFKKVQENPIYAQNSRAKFDALIVQTLLQIGYDLNKLATDLIFFSLEEIGYVVLPKQFCTGSSIMPHKFNPDPLELLRANYHRLIGNLMQILSLSSNLISGYHRDFQLLKKPLIDSFETVKQMIVVMKVIVDGLKVDEEKCKKSLTEEVFSTHKVYELVKQGIPFREAYKMVAIQYSKGGQV</sequence>
<dbReference type="Gene3D" id="1.10.40.30">
    <property type="entry name" value="Fumarase/aspartase (C-terminal domain)"/>
    <property type="match status" value="1"/>
</dbReference>
<dbReference type="KEGG" id="tta:Theth_1540"/>
<dbReference type="PANTHER" id="PTHR43814:SF1">
    <property type="entry name" value="ARGININOSUCCINATE LYASE"/>
    <property type="match status" value="1"/>
</dbReference>
<name>F7YU11_9THEM</name>
<feature type="domain" description="Fumarate lyase N-terminal" evidence="5">
    <location>
        <begin position="23"/>
        <end position="303"/>
    </location>
</feature>
<keyword evidence="6" id="KW-0456">Lyase</keyword>
<dbReference type="CDD" id="cd01359">
    <property type="entry name" value="Argininosuccinate_lyase"/>
    <property type="match status" value="1"/>
</dbReference>
<dbReference type="Gene3D" id="1.20.200.10">
    <property type="entry name" value="Fumarase/aspartase (Central domain)"/>
    <property type="match status" value="1"/>
</dbReference>
<dbReference type="PATRIC" id="fig|688269.3.peg.1589"/>
<dbReference type="InterPro" id="IPR022761">
    <property type="entry name" value="Fumarate_lyase_N"/>
</dbReference>
<evidence type="ECO:0000256" key="3">
    <source>
        <dbReference type="ARBA" id="ARBA00022571"/>
    </source>
</evidence>
<evidence type="ECO:0000313" key="7">
    <source>
        <dbReference type="Proteomes" id="UP000006804"/>
    </source>
</evidence>
<dbReference type="PRINTS" id="PR00149">
    <property type="entry name" value="FUMRATELYASE"/>
</dbReference>
<dbReference type="PRINTS" id="PR00145">
    <property type="entry name" value="ARGSUCLYASE"/>
</dbReference>
<dbReference type="SUPFAM" id="SSF48557">
    <property type="entry name" value="L-aspartase-like"/>
    <property type="match status" value="1"/>
</dbReference>
<reference evidence="6 7" key="1">
    <citation type="submission" date="2010-11" db="EMBL/GenBank/DDBJ databases">
        <title>The complete genome of Thermotoga thermarum DSM 5069.</title>
        <authorList>
            <consortium name="US DOE Joint Genome Institute (JGI-PGF)"/>
            <person name="Lucas S."/>
            <person name="Copeland A."/>
            <person name="Lapidus A."/>
            <person name="Bruce D."/>
            <person name="Goodwin L."/>
            <person name="Pitluck S."/>
            <person name="Kyrpides N."/>
            <person name="Mavromatis K."/>
            <person name="Ivanova N."/>
            <person name="Zeytun A."/>
            <person name="Brettin T."/>
            <person name="Detter J.C."/>
            <person name="Tapia R."/>
            <person name="Han C."/>
            <person name="Land M."/>
            <person name="Hauser L."/>
            <person name="Markowitz V."/>
            <person name="Cheng J.-F."/>
            <person name="Hugenholtz P."/>
            <person name="Woyke T."/>
            <person name="Wu D."/>
            <person name="Spring S."/>
            <person name="Schroeder M."/>
            <person name="Brambilla E."/>
            <person name="Klenk H.-P."/>
            <person name="Eisen J.A."/>
        </authorList>
    </citation>
    <scope>NUCLEOTIDE SEQUENCE [LARGE SCALE GENOMIC DNA]</scope>
    <source>
        <strain evidence="6 7">DSM 5069</strain>
    </source>
</reference>
<dbReference type="PROSITE" id="PS00163">
    <property type="entry name" value="FUMARATE_LYASES"/>
    <property type="match status" value="1"/>
</dbReference>
<accession>F7YU11</accession>
<dbReference type="InterPro" id="IPR024083">
    <property type="entry name" value="Fumarase/histidase_N"/>
</dbReference>
<keyword evidence="3" id="KW-0028">Amino-acid biosynthesis</keyword>